<evidence type="ECO:0000259" key="10">
    <source>
        <dbReference type="Pfam" id="PF08501"/>
    </source>
</evidence>
<dbReference type="GO" id="GO:0050661">
    <property type="term" value="F:NADP binding"/>
    <property type="evidence" value="ECO:0007669"/>
    <property type="project" value="InterPro"/>
</dbReference>
<evidence type="ECO:0000313" key="12">
    <source>
        <dbReference type="EMBL" id="SCM73615.1"/>
    </source>
</evidence>
<keyword evidence="5 8" id="KW-0560">Oxidoreductase</keyword>
<name>A0A212L7Y3_9HYPH</name>
<sequence>MPVELNFLSLLTGCFATPVAENPTVAMVEAAYRAMGLDARYINCDVAPADLGDAVRGARAMGWRGFNCSLPHKVAVIDFIDDLAPSAEIIGAVNCVINKDGRLIGENTDGKGFLASLRTVIDPVGKRVVVLGAGGASRAIAIETALSGAASITIVNRDAARGKAVTQLVAAHTSAAAEFVPWQGKYAIPEDADVVINATSIGLFPGVDDMPAVAFSTVRPGLVVADVIPNPPRTAFLKQAEARGARTLDGLGMLVNQGVIGIRLWTGREPDAKVMRGALEAIFGV</sequence>
<feature type="domain" description="Shikimate dehydrogenase substrate binding N-terminal" evidence="10">
    <location>
        <begin position="15"/>
        <end position="96"/>
    </location>
</feature>
<dbReference type="PANTHER" id="PTHR21089">
    <property type="entry name" value="SHIKIMATE DEHYDROGENASE"/>
    <property type="match status" value="1"/>
</dbReference>
<comment type="subunit">
    <text evidence="8">Homodimer.</text>
</comment>
<feature type="binding site" evidence="8">
    <location>
        <position position="94"/>
    </location>
    <ligand>
        <name>shikimate</name>
        <dbReference type="ChEBI" id="CHEBI:36208"/>
    </ligand>
</feature>
<keyword evidence="4 8" id="KW-0521">NADP</keyword>
<dbReference type="EMBL" id="FMJD01000004">
    <property type="protein sequence ID" value="SCM73615.1"/>
    <property type="molecule type" value="Genomic_DNA"/>
</dbReference>
<feature type="binding site" evidence="8">
    <location>
        <position position="257"/>
    </location>
    <ligand>
        <name>shikimate</name>
        <dbReference type="ChEBI" id="CHEBI:36208"/>
    </ligand>
</feature>
<dbReference type="RefSeq" id="WP_288199536.1">
    <property type="nucleotide sequence ID" value="NZ_LT608334.1"/>
</dbReference>
<dbReference type="InterPro" id="IPR011342">
    <property type="entry name" value="Shikimate_DH"/>
</dbReference>
<feature type="domain" description="Quinate/shikimate 5-dehydrogenase/glutamyl-tRNA reductase" evidence="9">
    <location>
        <begin position="125"/>
        <end position="200"/>
    </location>
</feature>
<dbReference type="InterPro" id="IPR036291">
    <property type="entry name" value="NAD(P)-bd_dom_sf"/>
</dbReference>
<evidence type="ECO:0000256" key="3">
    <source>
        <dbReference type="ARBA" id="ARBA00022605"/>
    </source>
</evidence>
<dbReference type="GO" id="GO:0009423">
    <property type="term" value="P:chorismate biosynthetic process"/>
    <property type="evidence" value="ECO:0007669"/>
    <property type="project" value="UniProtKB-UniRule"/>
</dbReference>
<dbReference type="GO" id="GO:0009073">
    <property type="term" value="P:aromatic amino acid family biosynthetic process"/>
    <property type="evidence" value="ECO:0007669"/>
    <property type="project" value="UniProtKB-KW"/>
</dbReference>
<feature type="domain" description="SDH C-terminal" evidence="11">
    <location>
        <begin position="250"/>
        <end position="280"/>
    </location>
</feature>
<dbReference type="GO" id="GO:0004764">
    <property type="term" value="F:shikimate 3-dehydrogenase (NADP+) activity"/>
    <property type="evidence" value="ECO:0007669"/>
    <property type="project" value="UniProtKB-UniRule"/>
</dbReference>
<feature type="binding site" evidence="8">
    <location>
        <begin position="132"/>
        <end position="136"/>
    </location>
    <ligand>
        <name>NADP(+)</name>
        <dbReference type="ChEBI" id="CHEBI:58349"/>
    </ligand>
</feature>
<reference evidence="12" key="1">
    <citation type="submission" date="2016-08" db="EMBL/GenBank/DDBJ databases">
        <authorList>
            <person name="Seilhamer J.J."/>
        </authorList>
    </citation>
    <scope>NUCLEOTIDE SEQUENCE</scope>
    <source>
        <strain evidence="12">86</strain>
    </source>
</reference>
<dbReference type="InterPro" id="IPR006151">
    <property type="entry name" value="Shikm_DH/Glu-tRNA_Rdtase"/>
</dbReference>
<evidence type="ECO:0000256" key="7">
    <source>
        <dbReference type="ARBA" id="ARBA00049442"/>
    </source>
</evidence>
<keyword evidence="6 8" id="KW-0057">Aromatic amino acid biosynthesis</keyword>
<accession>A0A212L7Y3</accession>
<dbReference type="Pfam" id="PF08501">
    <property type="entry name" value="Shikimate_dh_N"/>
    <property type="match status" value="1"/>
</dbReference>
<evidence type="ECO:0000256" key="8">
    <source>
        <dbReference type="HAMAP-Rule" id="MF_00222"/>
    </source>
</evidence>
<dbReference type="Pfam" id="PF18317">
    <property type="entry name" value="SDH_C"/>
    <property type="match status" value="1"/>
</dbReference>
<dbReference type="GO" id="GO:0005829">
    <property type="term" value="C:cytosol"/>
    <property type="evidence" value="ECO:0007669"/>
    <property type="project" value="TreeGrafter"/>
</dbReference>
<organism evidence="12">
    <name type="scientific">uncultured Pleomorphomonas sp</name>
    <dbReference type="NCBI Taxonomy" id="442121"/>
    <lineage>
        <taxon>Bacteria</taxon>
        <taxon>Pseudomonadati</taxon>
        <taxon>Pseudomonadota</taxon>
        <taxon>Alphaproteobacteria</taxon>
        <taxon>Hyphomicrobiales</taxon>
        <taxon>Pleomorphomonadaceae</taxon>
        <taxon>Pleomorphomonas</taxon>
        <taxon>environmental samples</taxon>
    </lineage>
</organism>
<feature type="binding site" evidence="8">
    <location>
        <position position="69"/>
    </location>
    <ligand>
        <name>shikimate</name>
        <dbReference type="ChEBI" id="CHEBI:36208"/>
    </ligand>
</feature>
<dbReference type="SUPFAM" id="SSF53223">
    <property type="entry name" value="Aminoacid dehydrogenase-like, N-terminal domain"/>
    <property type="match status" value="1"/>
</dbReference>
<dbReference type="InterPro" id="IPR046346">
    <property type="entry name" value="Aminoacid_DH-like_N_sf"/>
</dbReference>
<comment type="caution">
    <text evidence="8">Lacks conserved residue(s) required for the propagation of feature annotation.</text>
</comment>
<dbReference type="NCBIfam" id="TIGR00507">
    <property type="entry name" value="aroE"/>
    <property type="match status" value="1"/>
</dbReference>
<comment type="pathway">
    <text evidence="1 8">Metabolic intermediate biosynthesis; chorismate biosynthesis; chorismate from D-erythrose 4-phosphate and phosphoenolpyruvate: step 4/7.</text>
</comment>
<evidence type="ECO:0000259" key="11">
    <source>
        <dbReference type="Pfam" id="PF18317"/>
    </source>
</evidence>
<dbReference type="SUPFAM" id="SSF51735">
    <property type="entry name" value="NAD(P)-binding Rossmann-fold domains"/>
    <property type="match status" value="1"/>
</dbReference>
<dbReference type="Pfam" id="PF01488">
    <property type="entry name" value="Shikimate_DH"/>
    <property type="match status" value="1"/>
</dbReference>
<dbReference type="CDD" id="cd01065">
    <property type="entry name" value="NAD_bind_Shikimate_DH"/>
    <property type="match status" value="1"/>
</dbReference>
<evidence type="ECO:0000256" key="4">
    <source>
        <dbReference type="ARBA" id="ARBA00022857"/>
    </source>
</evidence>
<dbReference type="InterPro" id="IPR022893">
    <property type="entry name" value="Shikimate_DH_fam"/>
</dbReference>
<dbReference type="UniPathway" id="UPA00053">
    <property type="reaction ID" value="UER00087"/>
</dbReference>
<dbReference type="GO" id="GO:0019632">
    <property type="term" value="P:shikimate metabolic process"/>
    <property type="evidence" value="ECO:0007669"/>
    <property type="project" value="InterPro"/>
</dbReference>
<comment type="function">
    <text evidence="8">Involved in the biosynthesis of the chorismate, which leads to the biosynthesis of aromatic amino acids. Catalyzes the reversible NADPH linked reduction of 3-dehydroshikimate (DHSA) to yield shikimate (SA).</text>
</comment>
<dbReference type="Gene3D" id="3.40.50.10860">
    <property type="entry name" value="Leucine Dehydrogenase, chain A, domain 1"/>
    <property type="match status" value="1"/>
</dbReference>
<keyword evidence="3 8" id="KW-0028">Amino-acid biosynthesis</keyword>
<feature type="binding site" evidence="8">
    <location>
        <position position="109"/>
    </location>
    <ligand>
        <name>shikimate</name>
        <dbReference type="ChEBI" id="CHEBI:36208"/>
    </ligand>
</feature>
<dbReference type="HAMAP" id="MF_00222">
    <property type="entry name" value="Shikimate_DH_AroE"/>
    <property type="match status" value="1"/>
</dbReference>
<dbReference type="InterPro" id="IPR041121">
    <property type="entry name" value="SDH_C"/>
</dbReference>
<comment type="catalytic activity">
    <reaction evidence="7 8">
        <text>shikimate + NADP(+) = 3-dehydroshikimate + NADPH + H(+)</text>
        <dbReference type="Rhea" id="RHEA:17737"/>
        <dbReference type="ChEBI" id="CHEBI:15378"/>
        <dbReference type="ChEBI" id="CHEBI:16630"/>
        <dbReference type="ChEBI" id="CHEBI:36208"/>
        <dbReference type="ChEBI" id="CHEBI:57783"/>
        <dbReference type="ChEBI" id="CHEBI:58349"/>
        <dbReference type="EC" id="1.1.1.25"/>
    </reaction>
</comment>
<dbReference type="InterPro" id="IPR013708">
    <property type="entry name" value="Shikimate_DH-bd_N"/>
</dbReference>
<evidence type="ECO:0000256" key="1">
    <source>
        <dbReference type="ARBA" id="ARBA00004871"/>
    </source>
</evidence>
<proteinExistence type="inferred from homology"/>
<dbReference type="AlphaFoldDB" id="A0A212L7Y3"/>
<feature type="binding site" evidence="8">
    <location>
        <position position="227"/>
    </location>
    <ligand>
        <name>NADP(+)</name>
        <dbReference type="ChEBI" id="CHEBI:58349"/>
    </ligand>
</feature>
<evidence type="ECO:0000256" key="5">
    <source>
        <dbReference type="ARBA" id="ARBA00023002"/>
    </source>
</evidence>
<dbReference type="EC" id="1.1.1.25" evidence="2 8"/>
<evidence type="ECO:0000256" key="6">
    <source>
        <dbReference type="ARBA" id="ARBA00023141"/>
    </source>
</evidence>
<feature type="binding site" evidence="8">
    <location>
        <position position="250"/>
    </location>
    <ligand>
        <name>NADP(+)</name>
        <dbReference type="ChEBI" id="CHEBI:58349"/>
    </ligand>
</feature>
<dbReference type="Gene3D" id="3.40.50.720">
    <property type="entry name" value="NAD(P)-binding Rossmann-like Domain"/>
    <property type="match status" value="1"/>
</dbReference>
<dbReference type="PANTHER" id="PTHR21089:SF1">
    <property type="entry name" value="BIFUNCTIONAL 3-DEHYDROQUINATE DEHYDRATASE_SHIKIMATE DEHYDROGENASE, CHLOROPLASTIC"/>
    <property type="match status" value="1"/>
</dbReference>
<dbReference type="GO" id="GO:0008652">
    <property type="term" value="P:amino acid biosynthetic process"/>
    <property type="evidence" value="ECO:0007669"/>
    <property type="project" value="UniProtKB-KW"/>
</dbReference>
<evidence type="ECO:0000259" key="9">
    <source>
        <dbReference type="Pfam" id="PF01488"/>
    </source>
</evidence>
<gene>
    <name evidence="8 12" type="primary">aroE</name>
    <name evidence="12" type="ORF">KL86PLE_120015</name>
</gene>
<comment type="similarity">
    <text evidence="8">Belongs to the shikimate dehydrogenase family.</text>
</comment>
<feature type="active site" description="Proton acceptor" evidence="8">
    <location>
        <position position="73"/>
    </location>
</feature>
<protein>
    <recommendedName>
        <fullName evidence="2 8">Shikimate dehydrogenase (NADP(+))</fullName>
        <shortName evidence="8">SDH</shortName>
        <ecNumber evidence="2 8">1.1.1.25</ecNumber>
    </recommendedName>
</protein>
<evidence type="ECO:0000256" key="2">
    <source>
        <dbReference type="ARBA" id="ARBA00012962"/>
    </source>
</evidence>